<sequence length="66" mass="7636">MLEERRCAVRTGAHVRDGWLLWGPIDAFVVACCSFQDAMKVSSPATEERERERERAFLNIREGRLL</sequence>
<comment type="caution">
    <text evidence="1">The sequence shown here is derived from an EMBL/GenBank/DDBJ whole genome shotgun (WGS) entry which is preliminary data.</text>
</comment>
<dbReference type="Proteomes" id="UP001234297">
    <property type="component" value="Chromosome 3"/>
</dbReference>
<name>A0ACC2LPN0_PERAE</name>
<accession>A0ACC2LPN0</accession>
<keyword evidence="2" id="KW-1185">Reference proteome</keyword>
<reference evidence="1 2" key="1">
    <citation type="journal article" date="2022" name="Hortic Res">
        <title>A haplotype resolved chromosomal level avocado genome allows analysis of novel avocado genes.</title>
        <authorList>
            <person name="Nath O."/>
            <person name="Fletcher S.J."/>
            <person name="Hayward A."/>
            <person name="Shaw L.M."/>
            <person name="Masouleh A.K."/>
            <person name="Furtado A."/>
            <person name="Henry R.J."/>
            <person name="Mitter N."/>
        </authorList>
    </citation>
    <scope>NUCLEOTIDE SEQUENCE [LARGE SCALE GENOMIC DNA]</scope>
    <source>
        <strain evidence="2">cv. Hass</strain>
    </source>
</reference>
<evidence type="ECO:0000313" key="2">
    <source>
        <dbReference type="Proteomes" id="UP001234297"/>
    </source>
</evidence>
<gene>
    <name evidence="1" type="ORF">MRB53_009309</name>
</gene>
<dbReference type="EMBL" id="CM056811">
    <property type="protein sequence ID" value="KAJ8635042.1"/>
    <property type="molecule type" value="Genomic_DNA"/>
</dbReference>
<protein>
    <submittedName>
        <fullName evidence="1">Uncharacterized protein</fullName>
    </submittedName>
</protein>
<evidence type="ECO:0000313" key="1">
    <source>
        <dbReference type="EMBL" id="KAJ8635042.1"/>
    </source>
</evidence>
<proteinExistence type="predicted"/>
<organism evidence="1 2">
    <name type="scientific">Persea americana</name>
    <name type="common">Avocado</name>
    <dbReference type="NCBI Taxonomy" id="3435"/>
    <lineage>
        <taxon>Eukaryota</taxon>
        <taxon>Viridiplantae</taxon>
        <taxon>Streptophyta</taxon>
        <taxon>Embryophyta</taxon>
        <taxon>Tracheophyta</taxon>
        <taxon>Spermatophyta</taxon>
        <taxon>Magnoliopsida</taxon>
        <taxon>Magnoliidae</taxon>
        <taxon>Laurales</taxon>
        <taxon>Lauraceae</taxon>
        <taxon>Persea</taxon>
    </lineage>
</organism>